<sequence>MSRELFIAFVGVCCSLLAIGYAQTETKPIIVQYQEWFGQYASIGESTLQLKRAANSNATVTFNIVLVEMLANATDVFRRVDNTTKSMIEQTSFDNRVCKDLVLELYELFGRIGTSEMQACAMYAANELTYWTTQRFFSYANILHREMSELTHRVMIVLGEYNKVTQMVAIGERLEHEYDEHNNLSNALQTVLNRELERLAPLDHPVRENLFDCLDTTVTLHQLDMEYVLSYVDNACGFGV</sequence>
<accession>A0A2K6VB03</accession>
<evidence type="ECO:0000313" key="1">
    <source>
        <dbReference type="EnsemblMetazoa" id="ADAC011132-PA"/>
    </source>
</evidence>
<dbReference type="AlphaFoldDB" id="A0A2K6VB03"/>
<dbReference type="EnsemblMetazoa" id="ADAC011132-RA">
    <property type="protein sequence ID" value="ADAC011132-PA"/>
    <property type="gene ID" value="ADAC011132"/>
</dbReference>
<reference evidence="2" key="1">
    <citation type="journal article" date="2010" name="BMC Genomics">
        <title>Combination of measures distinguishes pre-miRNAs from other stem-loops in the genome of the newly sequenced Anopheles darlingi.</title>
        <authorList>
            <person name="Mendes N.D."/>
            <person name="Freitas A.T."/>
            <person name="Vasconcelos A.T."/>
            <person name="Sagot M.F."/>
        </authorList>
    </citation>
    <scope>NUCLEOTIDE SEQUENCE</scope>
</reference>
<keyword evidence="2" id="KW-1185">Reference proteome</keyword>
<name>A0A2K6VB03_ANODA</name>
<proteinExistence type="predicted"/>
<dbReference type="VEuPathDB" id="VectorBase:ADAC011132"/>
<dbReference type="Proteomes" id="UP000000673">
    <property type="component" value="Unassembled WGS sequence"/>
</dbReference>
<reference evidence="1" key="2">
    <citation type="submission" date="2018-02" db="UniProtKB">
        <authorList>
            <consortium name="EnsemblMetazoa"/>
        </authorList>
    </citation>
    <scope>IDENTIFICATION</scope>
</reference>
<organism evidence="1 2">
    <name type="scientific">Anopheles darlingi</name>
    <name type="common">Mosquito</name>
    <dbReference type="NCBI Taxonomy" id="43151"/>
    <lineage>
        <taxon>Eukaryota</taxon>
        <taxon>Metazoa</taxon>
        <taxon>Ecdysozoa</taxon>
        <taxon>Arthropoda</taxon>
        <taxon>Hexapoda</taxon>
        <taxon>Insecta</taxon>
        <taxon>Pterygota</taxon>
        <taxon>Neoptera</taxon>
        <taxon>Endopterygota</taxon>
        <taxon>Diptera</taxon>
        <taxon>Nematocera</taxon>
        <taxon>Culicoidea</taxon>
        <taxon>Culicidae</taxon>
        <taxon>Anophelinae</taxon>
        <taxon>Anopheles</taxon>
    </lineage>
</organism>
<protein>
    <submittedName>
        <fullName evidence="1">Uncharacterized protein</fullName>
    </submittedName>
</protein>
<evidence type="ECO:0000313" key="2">
    <source>
        <dbReference type="Proteomes" id="UP000000673"/>
    </source>
</evidence>